<dbReference type="GeneID" id="136815768"/>
<name>A0A7M5WX52_9CNID</name>
<evidence type="ECO:0000256" key="1">
    <source>
        <dbReference type="SAM" id="Phobius"/>
    </source>
</evidence>
<keyword evidence="1" id="KW-0812">Transmembrane</keyword>
<feature type="transmembrane region" description="Helical" evidence="1">
    <location>
        <begin position="201"/>
        <end position="223"/>
    </location>
</feature>
<feature type="transmembrane region" description="Helical" evidence="1">
    <location>
        <begin position="462"/>
        <end position="481"/>
    </location>
</feature>
<dbReference type="AlphaFoldDB" id="A0A7M5WX52"/>
<feature type="transmembrane region" description="Helical" evidence="1">
    <location>
        <begin position="97"/>
        <end position="126"/>
    </location>
</feature>
<feature type="transmembrane region" description="Helical" evidence="1">
    <location>
        <begin position="235"/>
        <end position="255"/>
    </location>
</feature>
<accession>A0A7M5WX52</accession>
<dbReference type="EnsemblMetazoa" id="CLYHEMT014054.1">
    <property type="protein sequence ID" value="CLYHEMP014054.1"/>
    <property type="gene ID" value="CLYHEMG014054"/>
</dbReference>
<feature type="transmembrane region" description="Helical" evidence="1">
    <location>
        <begin position="306"/>
        <end position="324"/>
    </location>
</feature>
<reference evidence="2" key="1">
    <citation type="submission" date="2021-01" db="UniProtKB">
        <authorList>
            <consortium name="EnsemblMetazoa"/>
        </authorList>
    </citation>
    <scope>IDENTIFICATION</scope>
</reference>
<evidence type="ECO:0000313" key="2">
    <source>
        <dbReference type="EnsemblMetazoa" id="CLYHEMP014054.1"/>
    </source>
</evidence>
<keyword evidence="3" id="KW-1185">Reference proteome</keyword>
<dbReference type="Proteomes" id="UP000594262">
    <property type="component" value="Unplaced"/>
</dbReference>
<sequence>MSTFLEGARRSVLQNLQELTNELTSNVLAEQETKLYDADPEAIVHRSNNNTLRSEQIPNGLEDFTIEDDIFEEFNSISNAKNEILEWRDNRIVSKCLWFFQCFYMTFFMIVTCTVSVSLIVVGLWYLDFIVFDGLQITHKQVTNDVIEWFFMCWMHLAIMSLIFTFKFVRSLNLSSLNAMIVLIGCVYKLFIYLYSMKDEIAVKVPLNVLFAALYITNSSRISRNFYKGQLNKQLVLFFQLSCQFIYGSIIFYAIKHLFLPRYKELTITTEKLIFLILCSLALMICRTLARTNVQNMCYVNHPGSTYILLALGNALTISLYRIRQSEMDTLWQFTVFSFVIGLFGFLEKITMVIVDHFFIWMYRKCIVLEKDMNSYVGKYRTPRSQRLLADNIVCSIIQECCVIAISNAIYQLNDGHIFVTRMFGIRALLALILEFIFSLLSVFLVTWYFNIPVLKTWRKKWGRFFLVTLLTVLFPVFLIMRMEK</sequence>
<feature type="transmembrane region" description="Helical" evidence="1">
    <location>
        <begin position="275"/>
        <end position="294"/>
    </location>
</feature>
<keyword evidence="1" id="KW-1133">Transmembrane helix</keyword>
<dbReference type="RefSeq" id="XP_066928317.1">
    <property type="nucleotide sequence ID" value="XM_067072216.1"/>
</dbReference>
<proteinExistence type="predicted"/>
<protein>
    <submittedName>
        <fullName evidence="2">Uncharacterized protein</fullName>
    </submittedName>
</protein>
<feature type="transmembrane region" description="Helical" evidence="1">
    <location>
        <begin position="330"/>
        <end position="355"/>
    </location>
</feature>
<organism evidence="2 3">
    <name type="scientific">Clytia hemisphaerica</name>
    <dbReference type="NCBI Taxonomy" id="252671"/>
    <lineage>
        <taxon>Eukaryota</taxon>
        <taxon>Metazoa</taxon>
        <taxon>Cnidaria</taxon>
        <taxon>Hydrozoa</taxon>
        <taxon>Hydroidolina</taxon>
        <taxon>Leptothecata</taxon>
        <taxon>Obeliida</taxon>
        <taxon>Clytiidae</taxon>
        <taxon>Clytia</taxon>
    </lineage>
</organism>
<keyword evidence="1" id="KW-0472">Membrane</keyword>
<evidence type="ECO:0000313" key="3">
    <source>
        <dbReference type="Proteomes" id="UP000594262"/>
    </source>
</evidence>
<feature type="transmembrane region" description="Helical" evidence="1">
    <location>
        <begin position="428"/>
        <end position="450"/>
    </location>
</feature>
<feature type="transmembrane region" description="Helical" evidence="1">
    <location>
        <begin position="146"/>
        <end position="165"/>
    </location>
</feature>
<feature type="transmembrane region" description="Helical" evidence="1">
    <location>
        <begin position="177"/>
        <end position="195"/>
    </location>
</feature>